<protein>
    <submittedName>
        <fullName evidence="2">EAL domain-containing protein</fullName>
    </submittedName>
</protein>
<dbReference type="EMBL" id="VIGD01000019">
    <property type="protein sequence ID" value="TQE89422.1"/>
    <property type="molecule type" value="Genomic_DNA"/>
</dbReference>
<evidence type="ECO:0000313" key="2">
    <source>
        <dbReference type="EMBL" id="TQE89422.1"/>
    </source>
</evidence>
<comment type="caution">
    <text evidence="2">The sequence shown here is derived from an EMBL/GenBank/DDBJ whole genome shotgun (WGS) entry which is preliminary data.</text>
</comment>
<dbReference type="Pfam" id="PF00563">
    <property type="entry name" value="EAL"/>
    <property type="match status" value="1"/>
</dbReference>
<dbReference type="SMART" id="SM00052">
    <property type="entry name" value="EAL"/>
    <property type="match status" value="1"/>
</dbReference>
<sequence length="401" mass="46845">MEALDILDRLNEIEVYYEPIFSADSQSIVAFQVSGKLEINGNTIDIVNFTYDSSVPEELRKETEVQLIKMALKEAKNKLNEYYLYLPCNPNLFMTDVGELYFQTIKQTIDESLLPKIYLVIPAHKYQGDAEELHHPIRYMKTYGVKIALDDIGKDSNLDQIFMLEPTVLMINIAQLNYDAWGSQSHVFTTIQNLAIKMGATLMFKDIKTDYQLHHAWKHGARYFKGEYLQKPSAQLNPTDALKERFSNDCKQFIATERKQLELKYEEMKKLKRTIATIVEQSRIQSNDEESLLALANKLTPYAFRFYICDEEGFQISPNIVRKNGEWEVEKEALGKNWSWRPYFLMNIIKLKEDTKGELSNIYSDIKTGELTRTFSMALDDNEYLFVDISYDYLYEHNLLY</sequence>
<feature type="domain" description="EAL" evidence="1">
    <location>
        <begin position="1"/>
        <end position="246"/>
    </location>
</feature>
<dbReference type="RefSeq" id="WP_141603067.1">
    <property type="nucleotide sequence ID" value="NZ_JARMSB010000039.1"/>
</dbReference>
<dbReference type="InterPro" id="IPR018842">
    <property type="entry name" value="YkuI_C"/>
</dbReference>
<proteinExistence type="predicted"/>
<evidence type="ECO:0000259" key="1">
    <source>
        <dbReference type="PROSITE" id="PS50883"/>
    </source>
</evidence>
<dbReference type="PANTHER" id="PTHR33121">
    <property type="entry name" value="CYCLIC DI-GMP PHOSPHODIESTERASE PDEF"/>
    <property type="match status" value="1"/>
</dbReference>
<dbReference type="OrthoDB" id="1673646at2"/>
<dbReference type="InterPro" id="IPR001633">
    <property type="entry name" value="EAL_dom"/>
</dbReference>
<dbReference type="Pfam" id="PF10388">
    <property type="entry name" value="YkuI_C"/>
    <property type="match status" value="1"/>
</dbReference>
<gene>
    <name evidence="2" type="ORF">FKZ59_12360</name>
</gene>
<dbReference type="InterPro" id="IPR050706">
    <property type="entry name" value="Cyclic-di-GMP_PDE-like"/>
</dbReference>
<dbReference type="SUPFAM" id="SSF103190">
    <property type="entry name" value="Sensory domain-like"/>
    <property type="match status" value="1"/>
</dbReference>
<dbReference type="SUPFAM" id="SSF141868">
    <property type="entry name" value="EAL domain-like"/>
    <property type="match status" value="1"/>
</dbReference>
<dbReference type="AlphaFoldDB" id="A0A540UY63"/>
<dbReference type="Gene3D" id="3.20.20.450">
    <property type="entry name" value="EAL domain"/>
    <property type="match status" value="1"/>
</dbReference>
<organism evidence="2 3">
    <name type="scientific">Ureibacillus terrenus</name>
    <dbReference type="NCBI Taxonomy" id="118246"/>
    <lineage>
        <taxon>Bacteria</taxon>
        <taxon>Bacillati</taxon>
        <taxon>Bacillota</taxon>
        <taxon>Bacilli</taxon>
        <taxon>Bacillales</taxon>
        <taxon>Caryophanaceae</taxon>
        <taxon>Ureibacillus</taxon>
    </lineage>
</organism>
<accession>A0A540UY63</accession>
<dbReference type="InterPro" id="IPR029151">
    <property type="entry name" value="Sensor-like_sf"/>
</dbReference>
<dbReference type="GO" id="GO:0071111">
    <property type="term" value="F:cyclic-guanylate-specific phosphodiesterase activity"/>
    <property type="evidence" value="ECO:0007669"/>
    <property type="project" value="InterPro"/>
</dbReference>
<keyword evidence="3" id="KW-1185">Reference proteome</keyword>
<name>A0A540UY63_9BACL</name>
<dbReference type="Gene3D" id="3.30.450.20">
    <property type="entry name" value="PAS domain"/>
    <property type="match status" value="1"/>
</dbReference>
<dbReference type="Proteomes" id="UP000315753">
    <property type="component" value="Unassembled WGS sequence"/>
</dbReference>
<dbReference type="InterPro" id="IPR035919">
    <property type="entry name" value="EAL_sf"/>
</dbReference>
<reference evidence="2 3" key="1">
    <citation type="submission" date="2019-06" db="EMBL/GenBank/DDBJ databases">
        <title>Genome sequence of Ureibacillus terrenus.</title>
        <authorList>
            <person name="Maclea K.S."/>
            <person name="Simoes M."/>
        </authorList>
    </citation>
    <scope>NUCLEOTIDE SEQUENCE [LARGE SCALE GENOMIC DNA]</scope>
    <source>
        <strain evidence="2 3">ATCC BAA-384</strain>
    </source>
</reference>
<evidence type="ECO:0000313" key="3">
    <source>
        <dbReference type="Proteomes" id="UP000315753"/>
    </source>
</evidence>
<dbReference type="PROSITE" id="PS50883">
    <property type="entry name" value="EAL"/>
    <property type="match status" value="1"/>
</dbReference>
<dbReference type="PANTHER" id="PTHR33121:SF82">
    <property type="entry name" value="SIGNAL TRANSDUCTION PROTEIN CONTAINING A EAL DOMAIN"/>
    <property type="match status" value="1"/>
</dbReference>